<dbReference type="KEGG" id="tgr:Tgr7_3135"/>
<accession>B8GQI0</accession>
<dbReference type="EMBL" id="CP001339">
    <property type="protein sequence ID" value="ACL74204.1"/>
    <property type="molecule type" value="Genomic_DNA"/>
</dbReference>
<dbReference type="RefSeq" id="WP_012639666.1">
    <property type="nucleotide sequence ID" value="NC_011901.1"/>
</dbReference>
<keyword evidence="1" id="KW-0812">Transmembrane</keyword>
<sequence length="132" mass="14506" precursor="true">MHPRNRLFILAALIYSLLGGLVGLLWLAHPGLIPGNVPRIHGHLMLLGFITMMIYGVGLHVLPRFSGRPLYSERLANVQLYVANLGLWIMVAGWLLWHHPTVSVGGLLAWSAMGLFALNIALTVRHYGPKGA</sequence>
<dbReference type="InterPro" id="IPR036927">
    <property type="entry name" value="Cyt_c_oxase-like_su1_sf"/>
</dbReference>
<dbReference type="eggNOG" id="ENOG5033BF6">
    <property type="taxonomic scope" value="Bacteria"/>
</dbReference>
<dbReference type="AlphaFoldDB" id="B8GQI0"/>
<dbReference type="Gene3D" id="1.20.210.10">
    <property type="entry name" value="Cytochrome c oxidase-like, subunit I domain"/>
    <property type="match status" value="1"/>
</dbReference>
<keyword evidence="3" id="KW-1185">Reference proteome</keyword>
<name>B8GQI0_THISH</name>
<feature type="transmembrane region" description="Helical" evidence="1">
    <location>
        <begin position="7"/>
        <end position="28"/>
    </location>
</feature>
<evidence type="ECO:0000256" key="1">
    <source>
        <dbReference type="SAM" id="Phobius"/>
    </source>
</evidence>
<dbReference type="STRING" id="396588.Tgr7_3135"/>
<dbReference type="Proteomes" id="UP000002383">
    <property type="component" value="Chromosome"/>
</dbReference>
<evidence type="ECO:0000313" key="2">
    <source>
        <dbReference type="EMBL" id="ACL74204.1"/>
    </source>
</evidence>
<dbReference type="HOGENOM" id="CLU_2002825_0_0_6"/>
<protein>
    <recommendedName>
        <fullName evidence="4">Cytochrome C and Quinol oxidase polypeptide I</fullName>
    </recommendedName>
</protein>
<feature type="transmembrane region" description="Helical" evidence="1">
    <location>
        <begin position="40"/>
        <end position="63"/>
    </location>
</feature>
<feature type="transmembrane region" description="Helical" evidence="1">
    <location>
        <begin position="103"/>
        <end position="124"/>
    </location>
</feature>
<keyword evidence="1" id="KW-0472">Membrane</keyword>
<proteinExistence type="predicted"/>
<dbReference type="SUPFAM" id="SSF81442">
    <property type="entry name" value="Cytochrome c oxidase subunit I-like"/>
    <property type="match status" value="1"/>
</dbReference>
<evidence type="ECO:0008006" key="4">
    <source>
        <dbReference type="Google" id="ProtNLM"/>
    </source>
</evidence>
<organism evidence="2 3">
    <name type="scientific">Thioalkalivibrio sulfidiphilus (strain HL-EbGR7)</name>
    <dbReference type="NCBI Taxonomy" id="396588"/>
    <lineage>
        <taxon>Bacteria</taxon>
        <taxon>Pseudomonadati</taxon>
        <taxon>Pseudomonadota</taxon>
        <taxon>Gammaproteobacteria</taxon>
        <taxon>Chromatiales</taxon>
        <taxon>Ectothiorhodospiraceae</taxon>
        <taxon>Thioalkalivibrio</taxon>
    </lineage>
</organism>
<dbReference type="OrthoDB" id="5784423at2"/>
<evidence type="ECO:0000313" key="3">
    <source>
        <dbReference type="Proteomes" id="UP000002383"/>
    </source>
</evidence>
<feature type="transmembrane region" description="Helical" evidence="1">
    <location>
        <begin position="75"/>
        <end position="97"/>
    </location>
</feature>
<reference evidence="2 3" key="1">
    <citation type="journal article" date="2011" name="Stand. Genomic Sci.">
        <title>Complete genome sequence of 'Thioalkalivibrio sulfidophilus' HL-EbGr7.</title>
        <authorList>
            <person name="Muyzer G."/>
            <person name="Sorokin D.Y."/>
            <person name="Mavromatis K."/>
            <person name="Lapidus A."/>
            <person name="Clum A."/>
            <person name="Ivanova N."/>
            <person name="Pati A."/>
            <person name="d'Haeseleer P."/>
            <person name="Woyke T."/>
            <person name="Kyrpides N.C."/>
        </authorList>
    </citation>
    <scope>NUCLEOTIDE SEQUENCE [LARGE SCALE GENOMIC DNA]</scope>
    <source>
        <strain evidence="2 3">HL-EbGR7</strain>
    </source>
</reference>
<keyword evidence="1" id="KW-1133">Transmembrane helix</keyword>
<gene>
    <name evidence="2" type="ordered locus">Tgr7_3135</name>
</gene>